<evidence type="ECO:0000256" key="8">
    <source>
        <dbReference type="ARBA" id="ARBA00022723"/>
    </source>
</evidence>
<dbReference type="PANTHER" id="PTHR10954:SF18">
    <property type="entry name" value="RIBONUCLEASE HII"/>
    <property type="match status" value="1"/>
</dbReference>
<evidence type="ECO:0000256" key="9">
    <source>
        <dbReference type="ARBA" id="ARBA00022759"/>
    </source>
</evidence>
<accession>A0A0F9IM36</accession>
<dbReference type="GO" id="GO:0032299">
    <property type="term" value="C:ribonuclease H2 complex"/>
    <property type="evidence" value="ECO:0007669"/>
    <property type="project" value="TreeGrafter"/>
</dbReference>
<keyword evidence="9" id="KW-0255">Endonuclease</keyword>
<reference evidence="12" key="1">
    <citation type="journal article" date="2015" name="Nature">
        <title>Complex archaea that bridge the gap between prokaryotes and eukaryotes.</title>
        <authorList>
            <person name="Spang A."/>
            <person name="Saw J.H."/>
            <person name="Jorgensen S.L."/>
            <person name="Zaremba-Niedzwiedzka K."/>
            <person name="Martijn J."/>
            <person name="Lind A.E."/>
            <person name="van Eijk R."/>
            <person name="Schleper C."/>
            <person name="Guy L."/>
            <person name="Ettema T.J."/>
        </authorList>
    </citation>
    <scope>NUCLEOTIDE SEQUENCE</scope>
</reference>
<dbReference type="EC" id="3.1.26.4" evidence="5"/>
<keyword evidence="10" id="KW-0378">Hydrolase</keyword>
<feature type="domain" description="RNase H type-2" evidence="11">
    <location>
        <begin position="24"/>
        <end position="98"/>
    </location>
</feature>
<dbReference type="InterPro" id="IPR024567">
    <property type="entry name" value="RNase_HII/HIII_dom"/>
</dbReference>
<name>A0A0F9IM36_9ZZZZ</name>
<dbReference type="AlphaFoldDB" id="A0A0F9IM36"/>
<proteinExistence type="predicted"/>
<dbReference type="SUPFAM" id="SSF53098">
    <property type="entry name" value="Ribonuclease H-like"/>
    <property type="match status" value="1"/>
</dbReference>
<comment type="cofactor">
    <cofactor evidence="3">
        <name>Mg(2+)</name>
        <dbReference type="ChEBI" id="CHEBI:18420"/>
    </cofactor>
</comment>
<evidence type="ECO:0000256" key="2">
    <source>
        <dbReference type="ARBA" id="ARBA00001936"/>
    </source>
</evidence>
<organism evidence="12">
    <name type="scientific">marine sediment metagenome</name>
    <dbReference type="NCBI Taxonomy" id="412755"/>
    <lineage>
        <taxon>unclassified sequences</taxon>
        <taxon>metagenomes</taxon>
        <taxon>ecological metagenomes</taxon>
    </lineage>
</organism>
<comment type="catalytic activity">
    <reaction evidence="1">
        <text>Endonucleolytic cleavage to 5'-phosphomonoester.</text>
        <dbReference type="EC" id="3.1.26.4"/>
    </reaction>
</comment>
<dbReference type="Gene3D" id="3.30.420.10">
    <property type="entry name" value="Ribonuclease H-like superfamily/Ribonuclease H"/>
    <property type="match status" value="1"/>
</dbReference>
<feature type="non-terminal residue" evidence="12">
    <location>
        <position position="98"/>
    </location>
</feature>
<dbReference type="EMBL" id="LAZR01012082">
    <property type="protein sequence ID" value="KKM44030.1"/>
    <property type="molecule type" value="Genomic_DNA"/>
</dbReference>
<keyword evidence="8" id="KW-0479">Metal-binding</keyword>
<comment type="caution">
    <text evidence="12">The sequence shown here is derived from an EMBL/GenBank/DDBJ whole genome shotgun (WGS) entry which is preliminary data.</text>
</comment>
<sequence>MSKQRHAPSLVLERLARSRSEEPICVLGIDEVGTGALAGPIITGAVGFEDDENKLPIAVRDSKLLTHARRKELFKPIMDAALVTGIGAVTPEEIDKWG</sequence>
<dbReference type="InterPro" id="IPR036397">
    <property type="entry name" value="RNaseH_sf"/>
</dbReference>
<evidence type="ECO:0000256" key="4">
    <source>
        <dbReference type="ARBA" id="ARBA00004496"/>
    </source>
</evidence>
<protein>
    <recommendedName>
        <fullName evidence="5">ribonuclease H</fullName>
        <ecNumber evidence="5">3.1.26.4</ecNumber>
    </recommendedName>
</protein>
<dbReference type="PROSITE" id="PS51975">
    <property type="entry name" value="RNASE_H_2"/>
    <property type="match status" value="1"/>
</dbReference>
<evidence type="ECO:0000256" key="6">
    <source>
        <dbReference type="ARBA" id="ARBA00022490"/>
    </source>
</evidence>
<evidence type="ECO:0000256" key="7">
    <source>
        <dbReference type="ARBA" id="ARBA00022722"/>
    </source>
</evidence>
<dbReference type="GO" id="GO:0004523">
    <property type="term" value="F:RNA-DNA hybrid ribonuclease activity"/>
    <property type="evidence" value="ECO:0007669"/>
    <property type="project" value="UniProtKB-EC"/>
</dbReference>
<dbReference type="GO" id="GO:0003723">
    <property type="term" value="F:RNA binding"/>
    <property type="evidence" value="ECO:0007669"/>
    <property type="project" value="InterPro"/>
</dbReference>
<dbReference type="InterPro" id="IPR001352">
    <property type="entry name" value="RNase_HII/HIII"/>
</dbReference>
<dbReference type="Pfam" id="PF01351">
    <property type="entry name" value="RNase_HII"/>
    <property type="match status" value="1"/>
</dbReference>
<dbReference type="PANTHER" id="PTHR10954">
    <property type="entry name" value="RIBONUCLEASE H2 SUBUNIT A"/>
    <property type="match status" value="1"/>
</dbReference>
<keyword evidence="7" id="KW-0540">Nuclease</keyword>
<dbReference type="GO" id="GO:0006298">
    <property type="term" value="P:mismatch repair"/>
    <property type="evidence" value="ECO:0007669"/>
    <property type="project" value="TreeGrafter"/>
</dbReference>
<dbReference type="InterPro" id="IPR012337">
    <property type="entry name" value="RNaseH-like_sf"/>
</dbReference>
<evidence type="ECO:0000256" key="1">
    <source>
        <dbReference type="ARBA" id="ARBA00000077"/>
    </source>
</evidence>
<evidence type="ECO:0000256" key="3">
    <source>
        <dbReference type="ARBA" id="ARBA00001946"/>
    </source>
</evidence>
<evidence type="ECO:0000256" key="10">
    <source>
        <dbReference type="ARBA" id="ARBA00022801"/>
    </source>
</evidence>
<comment type="cofactor">
    <cofactor evidence="2">
        <name>Mn(2+)</name>
        <dbReference type="ChEBI" id="CHEBI:29035"/>
    </cofactor>
</comment>
<evidence type="ECO:0000313" key="12">
    <source>
        <dbReference type="EMBL" id="KKM44030.1"/>
    </source>
</evidence>
<dbReference type="GO" id="GO:0046872">
    <property type="term" value="F:metal ion binding"/>
    <property type="evidence" value="ECO:0007669"/>
    <property type="project" value="UniProtKB-KW"/>
</dbReference>
<dbReference type="GO" id="GO:0005737">
    <property type="term" value="C:cytoplasm"/>
    <property type="evidence" value="ECO:0007669"/>
    <property type="project" value="UniProtKB-SubCell"/>
</dbReference>
<gene>
    <name evidence="12" type="ORF">LCGC14_1562250</name>
</gene>
<evidence type="ECO:0000256" key="5">
    <source>
        <dbReference type="ARBA" id="ARBA00012180"/>
    </source>
</evidence>
<evidence type="ECO:0000259" key="11">
    <source>
        <dbReference type="PROSITE" id="PS51975"/>
    </source>
</evidence>
<comment type="subcellular location">
    <subcellularLocation>
        <location evidence="4">Cytoplasm</location>
    </subcellularLocation>
</comment>
<dbReference type="GO" id="GO:0043137">
    <property type="term" value="P:DNA replication, removal of RNA primer"/>
    <property type="evidence" value="ECO:0007669"/>
    <property type="project" value="TreeGrafter"/>
</dbReference>
<keyword evidence="6" id="KW-0963">Cytoplasm</keyword>